<dbReference type="InterPro" id="IPR032799">
    <property type="entry name" value="TAXi_C"/>
</dbReference>
<dbReference type="InterPro" id="IPR051708">
    <property type="entry name" value="Plant_Aspart_Prot_A1"/>
</dbReference>
<dbReference type="Pfam" id="PF14543">
    <property type="entry name" value="TAXi_N"/>
    <property type="match status" value="1"/>
</dbReference>
<dbReference type="InParanoid" id="A0A2G5D5S6"/>
<evidence type="ECO:0000256" key="1">
    <source>
        <dbReference type="ARBA" id="ARBA00007447"/>
    </source>
</evidence>
<keyword evidence="8" id="KW-1185">Reference proteome</keyword>
<dbReference type="InterPro" id="IPR032861">
    <property type="entry name" value="TAXi_N"/>
</dbReference>
<protein>
    <recommendedName>
        <fullName evidence="6">Peptidase A1 domain-containing protein</fullName>
    </recommendedName>
</protein>
<accession>A0A2G5D5S6</accession>
<dbReference type="CDD" id="cd05476">
    <property type="entry name" value="pepsin_A_like_plant"/>
    <property type="match status" value="1"/>
</dbReference>
<dbReference type="Pfam" id="PF14541">
    <property type="entry name" value="TAXi_C"/>
    <property type="match status" value="1"/>
</dbReference>
<organism evidence="7 8">
    <name type="scientific">Aquilegia coerulea</name>
    <name type="common">Rocky mountain columbine</name>
    <dbReference type="NCBI Taxonomy" id="218851"/>
    <lineage>
        <taxon>Eukaryota</taxon>
        <taxon>Viridiplantae</taxon>
        <taxon>Streptophyta</taxon>
        <taxon>Embryophyta</taxon>
        <taxon>Tracheophyta</taxon>
        <taxon>Spermatophyta</taxon>
        <taxon>Magnoliopsida</taxon>
        <taxon>Ranunculales</taxon>
        <taxon>Ranunculaceae</taxon>
        <taxon>Thalictroideae</taxon>
        <taxon>Aquilegia</taxon>
    </lineage>
</organism>
<dbReference type="SUPFAM" id="SSF50630">
    <property type="entry name" value="Acid proteases"/>
    <property type="match status" value="1"/>
</dbReference>
<dbReference type="GO" id="GO:0005576">
    <property type="term" value="C:extracellular region"/>
    <property type="evidence" value="ECO:0007669"/>
    <property type="project" value="TreeGrafter"/>
</dbReference>
<dbReference type="GO" id="GO:0006508">
    <property type="term" value="P:proteolysis"/>
    <property type="evidence" value="ECO:0007669"/>
    <property type="project" value="UniProtKB-KW"/>
</dbReference>
<dbReference type="InterPro" id="IPR021109">
    <property type="entry name" value="Peptidase_aspartic_dom_sf"/>
</dbReference>
<keyword evidence="4" id="KW-0378">Hydrolase</keyword>
<keyword evidence="3" id="KW-0064">Aspartyl protease</keyword>
<dbReference type="PANTHER" id="PTHR47967:SF123">
    <property type="entry name" value="ASPARTIC PROTEINASE NEPENTHESIN-1-LIKE"/>
    <property type="match status" value="1"/>
</dbReference>
<gene>
    <name evidence="7" type="ORF">AQUCO_02700204v1</name>
</gene>
<dbReference type="Gene3D" id="2.40.70.10">
    <property type="entry name" value="Acid Proteases"/>
    <property type="match status" value="2"/>
</dbReference>
<dbReference type="PROSITE" id="PS51767">
    <property type="entry name" value="PEPTIDASE_A1"/>
    <property type="match status" value="1"/>
</dbReference>
<name>A0A2G5D5S6_AQUCA</name>
<comment type="similarity">
    <text evidence="1">Belongs to the peptidase A1 family.</text>
</comment>
<dbReference type="PANTHER" id="PTHR47967">
    <property type="entry name" value="OS07G0603500 PROTEIN-RELATED"/>
    <property type="match status" value="1"/>
</dbReference>
<dbReference type="InterPro" id="IPR034161">
    <property type="entry name" value="Pepsin-like_plant"/>
</dbReference>
<evidence type="ECO:0000256" key="5">
    <source>
        <dbReference type="ARBA" id="ARBA00023180"/>
    </source>
</evidence>
<evidence type="ECO:0000259" key="6">
    <source>
        <dbReference type="PROSITE" id="PS51767"/>
    </source>
</evidence>
<evidence type="ECO:0000313" key="8">
    <source>
        <dbReference type="Proteomes" id="UP000230069"/>
    </source>
</evidence>
<reference evidence="7 8" key="1">
    <citation type="submission" date="2017-09" db="EMBL/GenBank/DDBJ databases">
        <title>WGS assembly of Aquilegia coerulea Goldsmith.</title>
        <authorList>
            <person name="Hodges S."/>
            <person name="Kramer E."/>
            <person name="Nordborg M."/>
            <person name="Tomkins J."/>
            <person name="Borevitz J."/>
            <person name="Derieg N."/>
            <person name="Yan J."/>
            <person name="Mihaltcheva S."/>
            <person name="Hayes R.D."/>
            <person name="Rokhsar D."/>
        </authorList>
    </citation>
    <scope>NUCLEOTIDE SEQUENCE [LARGE SCALE GENOMIC DNA]</scope>
    <source>
        <strain evidence="8">cv. Goldsmith</strain>
    </source>
</reference>
<dbReference type="InterPro" id="IPR033121">
    <property type="entry name" value="PEPTIDASE_A1"/>
</dbReference>
<evidence type="ECO:0000313" key="7">
    <source>
        <dbReference type="EMBL" id="PIA38843.1"/>
    </source>
</evidence>
<dbReference type="GO" id="GO:0004190">
    <property type="term" value="F:aspartic-type endopeptidase activity"/>
    <property type="evidence" value="ECO:0007669"/>
    <property type="project" value="UniProtKB-KW"/>
</dbReference>
<evidence type="ECO:0000256" key="2">
    <source>
        <dbReference type="ARBA" id="ARBA00022670"/>
    </source>
</evidence>
<dbReference type="STRING" id="218851.A0A2G5D5S6"/>
<dbReference type="EMBL" id="KZ305044">
    <property type="protein sequence ID" value="PIA38843.1"/>
    <property type="molecule type" value="Genomic_DNA"/>
</dbReference>
<sequence length="376" mass="43147">MVDITISRARWTESRSKLKKDTIRPLITLSEPNPYYMVSLRIGTPGIQFYLMFDTGSHLTWVQAHDCIRCFYIENGSFNSEQSTSFTYLDCEHPLCQKMCNIDHFCVYEQYYGDNVHGGTRGFIVKDDMTFDSDTLGEEKLKMIFGIGLDNVIHLGEYNQIAGIFGLGPGRFSFLSQLPPSLRRFSYCLPRYSSITSWIKFGNSVDVPPNDIKVQTIPIINGQWYLLNCIGISVNGNYIRLSKDAFTSLTTKFFIDTGAPLTTLVPDVYIRLTNVLKDYFKQFKLMRKTYNNSPYQNLCYFFQPDDFDSFPDITFHFQGANYTLQTQGAFNIEEDLFCLGIQSGKGLTLNMFGAKSQANHCFIHDINKQELTFYPI</sequence>
<keyword evidence="5" id="KW-0325">Glycoprotein</keyword>
<dbReference type="AlphaFoldDB" id="A0A2G5D5S6"/>
<keyword evidence="2" id="KW-0645">Protease</keyword>
<dbReference type="Proteomes" id="UP000230069">
    <property type="component" value="Unassembled WGS sequence"/>
</dbReference>
<evidence type="ECO:0000256" key="3">
    <source>
        <dbReference type="ARBA" id="ARBA00022750"/>
    </source>
</evidence>
<proteinExistence type="inferred from homology"/>
<evidence type="ECO:0000256" key="4">
    <source>
        <dbReference type="ARBA" id="ARBA00022801"/>
    </source>
</evidence>
<dbReference type="OrthoDB" id="1072226at2759"/>
<feature type="domain" description="Peptidase A1" evidence="6">
    <location>
        <begin position="36"/>
        <end position="374"/>
    </location>
</feature>